<keyword evidence="2" id="KW-1185">Reference proteome</keyword>
<dbReference type="EMBL" id="JASCZI010273017">
    <property type="protein sequence ID" value="MED6224057.1"/>
    <property type="molecule type" value="Genomic_DNA"/>
</dbReference>
<gene>
    <name evidence="1" type="ORF">PIB30_080116</name>
</gene>
<name>A0ABU6ZQ32_9FABA</name>
<proteinExistence type="predicted"/>
<reference evidence="1 2" key="1">
    <citation type="journal article" date="2023" name="Plants (Basel)">
        <title>Bridging the Gap: Combining Genomics and Transcriptomics Approaches to Understand Stylosanthes scabra, an Orphan Legume from the Brazilian Caatinga.</title>
        <authorList>
            <person name="Ferreira-Neto J.R.C."/>
            <person name="da Silva M.D."/>
            <person name="Binneck E."/>
            <person name="de Melo N.F."/>
            <person name="da Silva R.H."/>
            <person name="de Melo A.L.T.M."/>
            <person name="Pandolfi V."/>
            <person name="Bustamante F.O."/>
            <person name="Brasileiro-Vidal A.C."/>
            <person name="Benko-Iseppon A.M."/>
        </authorList>
    </citation>
    <scope>NUCLEOTIDE SEQUENCE [LARGE SCALE GENOMIC DNA]</scope>
    <source>
        <tissue evidence="1">Leaves</tissue>
    </source>
</reference>
<accession>A0ABU6ZQ32</accession>
<organism evidence="1 2">
    <name type="scientific">Stylosanthes scabra</name>
    <dbReference type="NCBI Taxonomy" id="79078"/>
    <lineage>
        <taxon>Eukaryota</taxon>
        <taxon>Viridiplantae</taxon>
        <taxon>Streptophyta</taxon>
        <taxon>Embryophyta</taxon>
        <taxon>Tracheophyta</taxon>
        <taxon>Spermatophyta</taxon>
        <taxon>Magnoliopsida</taxon>
        <taxon>eudicotyledons</taxon>
        <taxon>Gunneridae</taxon>
        <taxon>Pentapetalae</taxon>
        <taxon>rosids</taxon>
        <taxon>fabids</taxon>
        <taxon>Fabales</taxon>
        <taxon>Fabaceae</taxon>
        <taxon>Papilionoideae</taxon>
        <taxon>50 kb inversion clade</taxon>
        <taxon>dalbergioids sensu lato</taxon>
        <taxon>Dalbergieae</taxon>
        <taxon>Pterocarpus clade</taxon>
        <taxon>Stylosanthes</taxon>
    </lineage>
</organism>
<protein>
    <recommendedName>
        <fullName evidence="3">Secreted protein</fullName>
    </recommendedName>
</protein>
<comment type="caution">
    <text evidence="1">The sequence shown here is derived from an EMBL/GenBank/DDBJ whole genome shotgun (WGS) entry which is preliminary data.</text>
</comment>
<evidence type="ECO:0000313" key="2">
    <source>
        <dbReference type="Proteomes" id="UP001341840"/>
    </source>
</evidence>
<sequence length="168" mass="19457">MEKMRLDLCLCMFLSCRGDRAVARPQRVVALLDWRLILLIFGPRAIVWAGARGRTPVIPTLAESNSSHHELARGRATARRRQRASRMEFWNRVVVRWGRVGVRPGQRPPRMDLKARAAARTRACDRTAIYKSKTMCPPLQHIIYQTNNQVPRFKPTITQIIYKKIKLE</sequence>
<dbReference type="Proteomes" id="UP001341840">
    <property type="component" value="Unassembled WGS sequence"/>
</dbReference>
<evidence type="ECO:0008006" key="3">
    <source>
        <dbReference type="Google" id="ProtNLM"/>
    </source>
</evidence>
<evidence type="ECO:0000313" key="1">
    <source>
        <dbReference type="EMBL" id="MED6224057.1"/>
    </source>
</evidence>